<dbReference type="Pfam" id="PF07992">
    <property type="entry name" value="Pyr_redox_2"/>
    <property type="match status" value="1"/>
</dbReference>
<feature type="region of interest" description="Disordered" evidence="6">
    <location>
        <begin position="100"/>
        <end position="131"/>
    </location>
</feature>
<gene>
    <name evidence="8" type="ORF">RGQ15_16600</name>
</gene>
<keyword evidence="5" id="KW-0676">Redox-active center</keyword>
<dbReference type="PRINTS" id="PR00411">
    <property type="entry name" value="PNDRDTASEI"/>
</dbReference>
<dbReference type="PANTHER" id="PTHR43429:SF1">
    <property type="entry name" value="NAD(P)H SULFUR OXIDOREDUCTASE (COA-DEPENDENT)"/>
    <property type="match status" value="1"/>
</dbReference>
<proteinExistence type="predicted"/>
<evidence type="ECO:0000256" key="3">
    <source>
        <dbReference type="ARBA" id="ARBA00022827"/>
    </source>
</evidence>
<dbReference type="RefSeq" id="WP_311161726.1">
    <property type="nucleotide sequence ID" value="NZ_JAVQLW010000002.1"/>
</dbReference>
<keyword evidence="9" id="KW-1185">Reference proteome</keyword>
<organism evidence="8 9">
    <name type="scientific">Paracoccus aurantius</name>
    <dbReference type="NCBI Taxonomy" id="3073814"/>
    <lineage>
        <taxon>Bacteria</taxon>
        <taxon>Pseudomonadati</taxon>
        <taxon>Pseudomonadota</taxon>
        <taxon>Alphaproteobacteria</taxon>
        <taxon>Rhodobacterales</taxon>
        <taxon>Paracoccaceae</taxon>
        <taxon>Paracoccus</taxon>
    </lineage>
</organism>
<protein>
    <submittedName>
        <fullName evidence="8">FAD-dependent oxidoreductase</fullName>
    </submittedName>
</protein>
<evidence type="ECO:0000256" key="5">
    <source>
        <dbReference type="ARBA" id="ARBA00023284"/>
    </source>
</evidence>
<keyword evidence="4" id="KW-0560">Oxidoreductase</keyword>
<evidence type="ECO:0000259" key="7">
    <source>
        <dbReference type="Pfam" id="PF07992"/>
    </source>
</evidence>
<accession>A0ABU2HVV3</accession>
<comment type="caution">
    <text evidence="8">The sequence shown here is derived from an EMBL/GenBank/DDBJ whole genome shotgun (WGS) entry which is preliminary data.</text>
</comment>
<reference evidence="9" key="1">
    <citation type="submission" date="2023-07" db="EMBL/GenBank/DDBJ databases">
        <title>Paracoccus sp. MBLB3053 whole genome sequence.</title>
        <authorList>
            <person name="Hwang C.Y."/>
            <person name="Cho E.-S."/>
            <person name="Seo M.-J."/>
        </authorList>
    </citation>
    <scope>NUCLEOTIDE SEQUENCE [LARGE SCALE GENOMIC DNA]</scope>
    <source>
        <strain evidence="9">MBLB3053</strain>
    </source>
</reference>
<evidence type="ECO:0000256" key="2">
    <source>
        <dbReference type="ARBA" id="ARBA00022630"/>
    </source>
</evidence>
<dbReference type="EMBL" id="JAVQLW010000002">
    <property type="protein sequence ID" value="MDS9469182.1"/>
    <property type="molecule type" value="Genomic_DNA"/>
</dbReference>
<keyword evidence="3" id="KW-0274">FAD</keyword>
<dbReference type="InterPro" id="IPR023753">
    <property type="entry name" value="FAD/NAD-binding_dom"/>
</dbReference>
<dbReference type="Proteomes" id="UP001269144">
    <property type="component" value="Unassembled WGS sequence"/>
</dbReference>
<dbReference type="Gene3D" id="3.50.50.60">
    <property type="entry name" value="FAD/NAD(P)-binding domain"/>
    <property type="match status" value="2"/>
</dbReference>
<dbReference type="PRINTS" id="PR00368">
    <property type="entry name" value="FADPNR"/>
</dbReference>
<feature type="domain" description="FAD/NAD(P)-binding" evidence="7">
    <location>
        <begin position="5"/>
        <end position="90"/>
    </location>
</feature>
<keyword evidence="2" id="KW-0285">Flavoprotein</keyword>
<evidence type="ECO:0000256" key="6">
    <source>
        <dbReference type="SAM" id="MobiDB-lite"/>
    </source>
</evidence>
<evidence type="ECO:0000256" key="1">
    <source>
        <dbReference type="ARBA" id="ARBA00001974"/>
    </source>
</evidence>
<comment type="cofactor">
    <cofactor evidence="1">
        <name>FAD</name>
        <dbReference type="ChEBI" id="CHEBI:57692"/>
    </cofactor>
</comment>
<dbReference type="InterPro" id="IPR050260">
    <property type="entry name" value="FAD-bd_OxRdtase"/>
</dbReference>
<name>A0ABU2HVV3_9RHOB</name>
<evidence type="ECO:0000256" key="4">
    <source>
        <dbReference type="ARBA" id="ARBA00023002"/>
    </source>
</evidence>
<feature type="compositionally biased region" description="Basic and acidic residues" evidence="6">
    <location>
        <begin position="116"/>
        <end position="131"/>
    </location>
</feature>
<dbReference type="InterPro" id="IPR036188">
    <property type="entry name" value="FAD/NAD-bd_sf"/>
</dbReference>
<dbReference type="PANTHER" id="PTHR43429">
    <property type="entry name" value="PYRIDINE NUCLEOTIDE-DISULFIDE OXIDOREDUCTASE DOMAIN-CONTAINING"/>
    <property type="match status" value="1"/>
</dbReference>
<sequence>MARHGYDRLIIATGARNAPPPFPGRDAPGVFGMRTLANAARMRERLATTHHAVVVGSGLIGLKIAAMARMTEISVTVIEAAPRLIAGAFRAISRCWRPGRARRRDDLRSGPSHGRPSADRLPDRDLGRPRL</sequence>
<dbReference type="SUPFAM" id="SSF51905">
    <property type="entry name" value="FAD/NAD(P)-binding domain"/>
    <property type="match status" value="1"/>
</dbReference>
<evidence type="ECO:0000313" key="8">
    <source>
        <dbReference type="EMBL" id="MDS9469182.1"/>
    </source>
</evidence>
<evidence type="ECO:0000313" key="9">
    <source>
        <dbReference type="Proteomes" id="UP001269144"/>
    </source>
</evidence>